<dbReference type="EMBL" id="JBEXRX010000172">
    <property type="protein sequence ID" value="MEU0156308.1"/>
    <property type="molecule type" value="Genomic_DNA"/>
</dbReference>
<evidence type="ECO:0000313" key="2">
    <source>
        <dbReference type="Proteomes" id="UP001550348"/>
    </source>
</evidence>
<protein>
    <submittedName>
        <fullName evidence="1">Uncharacterized protein</fullName>
    </submittedName>
</protein>
<comment type="caution">
    <text evidence="1">The sequence shown here is derived from an EMBL/GenBank/DDBJ whole genome shotgun (WGS) entry which is preliminary data.</text>
</comment>
<accession>A0ABV2VU30</accession>
<name>A0ABV2VU30_9ACTN</name>
<proteinExistence type="predicted"/>
<evidence type="ECO:0000313" key="1">
    <source>
        <dbReference type="EMBL" id="MEU0156308.1"/>
    </source>
</evidence>
<dbReference type="RefSeq" id="WP_355667830.1">
    <property type="nucleotide sequence ID" value="NZ_JBEXRX010000172.1"/>
</dbReference>
<dbReference type="Proteomes" id="UP001550348">
    <property type="component" value="Unassembled WGS sequence"/>
</dbReference>
<keyword evidence="2" id="KW-1185">Reference proteome</keyword>
<organism evidence="1 2">
    <name type="scientific">Micromonospora fulviviridis</name>
    <dbReference type="NCBI Taxonomy" id="47860"/>
    <lineage>
        <taxon>Bacteria</taxon>
        <taxon>Bacillati</taxon>
        <taxon>Actinomycetota</taxon>
        <taxon>Actinomycetes</taxon>
        <taxon>Micromonosporales</taxon>
        <taxon>Micromonosporaceae</taxon>
        <taxon>Micromonospora</taxon>
    </lineage>
</organism>
<reference evidence="1 2" key="1">
    <citation type="submission" date="2024-06" db="EMBL/GenBank/DDBJ databases">
        <title>The Natural Products Discovery Center: Release of the First 8490 Sequenced Strains for Exploring Actinobacteria Biosynthetic Diversity.</title>
        <authorList>
            <person name="Kalkreuter E."/>
            <person name="Kautsar S.A."/>
            <person name="Yang D."/>
            <person name="Bader C.D."/>
            <person name="Teijaro C.N."/>
            <person name="Fluegel L."/>
            <person name="Davis C.M."/>
            <person name="Simpson J.R."/>
            <person name="Lauterbach L."/>
            <person name="Steele A.D."/>
            <person name="Gui C."/>
            <person name="Meng S."/>
            <person name="Li G."/>
            <person name="Viehrig K."/>
            <person name="Ye F."/>
            <person name="Su P."/>
            <person name="Kiefer A.F."/>
            <person name="Nichols A."/>
            <person name="Cepeda A.J."/>
            <person name="Yan W."/>
            <person name="Fan B."/>
            <person name="Jiang Y."/>
            <person name="Adhikari A."/>
            <person name="Zheng C.-J."/>
            <person name="Schuster L."/>
            <person name="Cowan T.M."/>
            <person name="Smanski M.J."/>
            <person name="Chevrette M.G."/>
            <person name="De Carvalho L.P.S."/>
            <person name="Shen B."/>
        </authorList>
    </citation>
    <scope>NUCLEOTIDE SEQUENCE [LARGE SCALE GENOMIC DNA]</scope>
    <source>
        <strain evidence="1 2">NPDC006286</strain>
    </source>
</reference>
<gene>
    <name evidence="1" type="ORF">ABZ071_31400</name>
</gene>
<sequence length="276" mass="29959">MNSDVVTPTGEMDAPMEAALVATEREIDAALRSATATVRELKRALGAARTGQVRDLRKALSAAQVAAGTLAGDTTTLADGFDFDEQSYLSSGAYVKELLAEAEARGLAIVEDDDRLLCYPSLLRVLPPDAAIEIDKVRDRRLRPSVLVGVLARAQERGPRFKAEAFLDSLRSAYELLVSSTGKRSDAVIRLVDVWSVLTMLPGQRAQYSKQEFARDLYLLDQSGVTSTARSPRTLRWAASTGTKGSGTLITVARNGQQQRYWGVSFTPDPAAQERP</sequence>